<dbReference type="Pfam" id="PF02424">
    <property type="entry name" value="ApbE"/>
    <property type="match status" value="1"/>
</dbReference>
<dbReference type="PROSITE" id="PS51257">
    <property type="entry name" value="PROKAR_LIPOPROTEIN"/>
    <property type="match status" value="1"/>
</dbReference>
<dbReference type="Proteomes" id="UP001597100">
    <property type="component" value="Unassembled WGS sequence"/>
</dbReference>
<dbReference type="SUPFAM" id="SSF143631">
    <property type="entry name" value="ApbE-like"/>
    <property type="match status" value="1"/>
</dbReference>
<keyword evidence="7 11" id="KW-0274">FAD</keyword>
<keyword evidence="12" id="KW-0472">Membrane</keyword>
<evidence type="ECO:0000256" key="1">
    <source>
        <dbReference type="ARBA" id="ARBA00001946"/>
    </source>
</evidence>
<evidence type="ECO:0000256" key="9">
    <source>
        <dbReference type="ARBA" id="ARBA00031306"/>
    </source>
</evidence>
<dbReference type="Gene3D" id="3.10.520.10">
    <property type="entry name" value="ApbE-like domains"/>
    <property type="match status" value="1"/>
</dbReference>
<dbReference type="GO" id="GO:0016740">
    <property type="term" value="F:transferase activity"/>
    <property type="evidence" value="ECO:0007669"/>
    <property type="project" value="UniProtKB-KW"/>
</dbReference>
<dbReference type="PIRSF" id="PIRSF006268">
    <property type="entry name" value="ApbE"/>
    <property type="match status" value="1"/>
</dbReference>
<evidence type="ECO:0000256" key="2">
    <source>
        <dbReference type="ARBA" id="ARBA00011955"/>
    </source>
</evidence>
<keyword evidence="4 11" id="KW-0285">Flavoprotein</keyword>
<keyword evidence="6 11" id="KW-0479">Metal-binding</keyword>
<evidence type="ECO:0000256" key="6">
    <source>
        <dbReference type="ARBA" id="ARBA00022723"/>
    </source>
</evidence>
<keyword evidence="5 11" id="KW-0808">Transferase</keyword>
<keyword evidence="14" id="KW-1185">Reference proteome</keyword>
<keyword evidence="12" id="KW-0449">Lipoprotein</keyword>
<keyword evidence="12" id="KW-1003">Cell membrane</keyword>
<organism evidence="13 14">
    <name type="scientific">Salinimicrobium gaetbulicola</name>
    <dbReference type="NCBI Taxonomy" id="999702"/>
    <lineage>
        <taxon>Bacteria</taxon>
        <taxon>Pseudomonadati</taxon>
        <taxon>Bacteroidota</taxon>
        <taxon>Flavobacteriia</taxon>
        <taxon>Flavobacteriales</taxon>
        <taxon>Flavobacteriaceae</taxon>
        <taxon>Salinimicrobium</taxon>
    </lineage>
</organism>
<feature type="chain" id="PRO_5044952869" description="FAD:protein FMN transferase" evidence="12">
    <location>
        <begin position="23"/>
        <end position="339"/>
    </location>
</feature>
<proteinExistence type="inferred from homology"/>
<comment type="caution">
    <text evidence="13">The sequence shown here is derived from an EMBL/GenBank/DDBJ whole genome shotgun (WGS) entry which is preliminary data.</text>
</comment>
<gene>
    <name evidence="13" type="ORF">ACFQ1G_06325</name>
</gene>
<comment type="similarity">
    <text evidence="11 12">Belongs to the ApbE family.</text>
</comment>
<keyword evidence="12" id="KW-0732">Signal</keyword>
<sequence length="339" mass="37960">MKFPFLKLFVLLIFAGMFQSCEKEPTANVLQGEALGTTYSIKYYSEEDIPLEKALDSIFERVNQSMSTYREGSDISRLNRNDSLVRVDSLFQNVFKLSEKVYQESEGYFDPTVGKLVNFYGFGPEKEEVTIDSVRIDSLRQYVGLDKIRITSEGEVKKDIPGIYIDFNAIAKGYTIDLIGHYLDSKKVNNYLVELGGELLARGENLEKQAVWTVGVDDPSQTEERTLTAAVQLKDRAMATSGNYRKNRLDPKTGKMYVHTVNPLTGYAEKSDVLSASVLAENCALADAYATAFMAMGLERSKEMLSKTEGVDVYLIYAGENGSIEEFTTPGFLEVLIEL</sequence>
<dbReference type="InterPro" id="IPR003374">
    <property type="entry name" value="ApbE-like_sf"/>
</dbReference>
<evidence type="ECO:0000256" key="7">
    <source>
        <dbReference type="ARBA" id="ARBA00022827"/>
    </source>
</evidence>
<evidence type="ECO:0000313" key="13">
    <source>
        <dbReference type="EMBL" id="MFD0976399.1"/>
    </source>
</evidence>
<comment type="subcellular location">
    <subcellularLocation>
        <location evidence="12">Cell inner membrane</location>
        <topology evidence="12">Lipid-anchor</topology>
        <orientation evidence="12">Periplasmic side</orientation>
    </subcellularLocation>
</comment>
<comment type="catalytic activity">
    <reaction evidence="10 11 12">
        <text>L-threonyl-[protein] + FAD = FMN-L-threonyl-[protein] + AMP + H(+)</text>
        <dbReference type="Rhea" id="RHEA:36847"/>
        <dbReference type="Rhea" id="RHEA-COMP:11060"/>
        <dbReference type="Rhea" id="RHEA-COMP:11061"/>
        <dbReference type="ChEBI" id="CHEBI:15378"/>
        <dbReference type="ChEBI" id="CHEBI:30013"/>
        <dbReference type="ChEBI" id="CHEBI:57692"/>
        <dbReference type="ChEBI" id="CHEBI:74257"/>
        <dbReference type="ChEBI" id="CHEBI:456215"/>
        <dbReference type="EC" id="2.7.1.180"/>
    </reaction>
</comment>
<dbReference type="EC" id="2.7.1.180" evidence="2 11"/>
<accession>A0ABW3IED3</accession>
<evidence type="ECO:0000256" key="5">
    <source>
        <dbReference type="ARBA" id="ARBA00022679"/>
    </source>
</evidence>
<dbReference type="EMBL" id="JBHTJP010000032">
    <property type="protein sequence ID" value="MFD0976399.1"/>
    <property type="molecule type" value="Genomic_DNA"/>
</dbReference>
<dbReference type="InterPro" id="IPR024932">
    <property type="entry name" value="ApbE"/>
</dbReference>
<evidence type="ECO:0000256" key="10">
    <source>
        <dbReference type="ARBA" id="ARBA00048540"/>
    </source>
</evidence>
<evidence type="ECO:0000313" key="14">
    <source>
        <dbReference type="Proteomes" id="UP001597100"/>
    </source>
</evidence>
<reference evidence="14" key="1">
    <citation type="journal article" date="2019" name="Int. J. Syst. Evol. Microbiol.">
        <title>The Global Catalogue of Microorganisms (GCM) 10K type strain sequencing project: providing services to taxonomists for standard genome sequencing and annotation.</title>
        <authorList>
            <consortium name="The Broad Institute Genomics Platform"/>
            <consortium name="The Broad Institute Genome Sequencing Center for Infectious Disease"/>
            <person name="Wu L."/>
            <person name="Ma J."/>
        </authorList>
    </citation>
    <scope>NUCLEOTIDE SEQUENCE [LARGE SCALE GENOMIC DNA]</scope>
    <source>
        <strain evidence="14">CCUG 60898</strain>
    </source>
</reference>
<protein>
    <recommendedName>
        <fullName evidence="3 11">FAD:protein FMN transferase</fullName>
        <ecNumber evidence="2 11">2.7.1.180</ecNumber>
    </recommendedName>
    <alternativeName>
        <fullName evidence="9 11">Flavin transferase</fullName>
    </alternativeName>
</protein>
<dbReference type="PANTHER" id="PTHR30040">
    <property type="entry name" value="THIAMINE BIOSYNTHESIS LIPOPROTEIN APBE"/>
    <property type="match status" value="1"/>
</dbReference>
<evidence type="ECO:0000256" key="4">
    <source>
        <dbReference type="ARBA" id="ARBA00022630"/>
    </source>
</evidence>
<name>A0ABW3IED3_9FLAO</name>
<evidence type="ECO:0000256" key="12">
    <source>
        <dbReference type="RuleBase" id="RU363002"/>
    </source>
</evidence>
<dbReference type="PANTHER" id="PTHR30040:SF2">
    <property type="entry name" value="FAD:PROTEIN FMN TRANSFERASE"/>
    <property type="match status" value="1"/>
</dbReference>
<evidence type="ECO:0000256" key="3">
    <source>
        <dbReference type="ARBA" id="ARBA00016337"/>
    </source>
</evidence>
<keyword evidence="8 11" id="KW-0460">Magnesium</keyword>
<keyword evidence="12" id="KW-0997">Cell inner membrane</keyword>
<comment type="function">
    <text evidence="12">Flavin transferase that catalyzes the transfer of the FMN moiety of FAD and its covalent binding to the hydroxyl group of a threonine residue in a target flavoprotein.</text>
</comment>
<evidence type="ECO:0000256" key="8">
    <source>
        <dbReference type="ARBA" id="ARBA00022842"/>
    </source>
</evidence>
<dbReference type="RefSeq" id="WP_380737689.1">
    <property type="nucleotide sequence ID" value="NZ_JBHTJP010000032.1"/>
</dbReference>
<feature type="signal peptide" evidence="12">
    <location>
        <begin position="1"/>
        <end position="22"/>
    </location>
</feature>
<comment type="cofactor">
    <cofactor evidence="1 12">
        <name>Mg(2+)</name>
        <dbReference type="ChEBI" id="CHEBI:18420"/>
    </cofactor>
</comment>
<evidence type="ECO:0000256" key="11">
    <source>
        <dbReference type="PIRNR" id="PIRNR006268"/>
    </source>
</evidence>